<organism evidence="1 2">
    <name type="scientific">Plakobranchus ocellatus</name>
    <dbReference type="NCBI Taxonomy" id="259542"/>
    <lineage>
        <taxon>Eukaryota</taxon>
        <taxon>Metazoa</taxon>
        <taxon>Spiralia</taxon>
        <taxon>Lophotrochozoa</taxon>
        <taxon>Mollusca</taxon>
        <taxon>Gastropoda</taxon>
        <taxon>Heterobranchia</taxon>
        <taxon>Euthyneura</taxon>
        <taxon>Panpulmonata</taxon>
        <taxon>Sacoglossa</taxon>
        <taxon>Placobranchoidea</taxon>
        <taxon>Plakobranchidae</taxon>
        <taxon>Plakobranchus</taxon>
    </lineage>
</organism>
<keyword evidence="2" id="KW-1185">Reference proteome</keyword>
<dbReference type="Proteomes" id="UP000735302">
    <property type="component" value="Unassembled WGS sequence"/>
</dbReference>
<evidence type="ECO:0000313" key="2">
    <source>
        <dbReference type="Proteomes" id="UP000735302"/>
    </source>
</evidence>
<name>A0AAV4C917_9GAST</name>
<dbReference type="AlphaFoldDB" id="A0AAV4C917"/>
<proteinExistence type="predicted"/>
<reference evidence="1 2" key="1">
    <citation type="journal article" date="2021" name="Elife">
        <title>Chloroplast acquisition without the gene transfer in kleptoplastic sea slugs, Plakobranchus ocellatus.</title>
        <authorList>
            <person name="Maeda T."/>
            <person name="Takahashi S."/>
            <person name="Yoshida T."/>
            <person name="Shimamura S."/>
            <person name="Takaki Y."/>
            <person name="Nagai Y."/>
            <person name="Toyoda A."/>
            <person name="Suzuki Y."/>
            <person name="Arimoto A."/>
            <person name="Ishii H."/>
            <person name="Satoh N."/>
            <person name="Nishiyama T."/>
            <person name="Hasebe M."/>
            <person name="Maruyama T."/>
            <person name="Minagawa J."/>
            <person name="Obokata J."/>
            <person name="Shigenobu S."/>
        </authorList>
    </citation>
    <scope>NUCLEOTIDE SEQUENCE [LARGE SCALE GENOMIC DNA]</scope>
</reference>
<protein>
    <submittedName>
        <fullName evidence="1">Uncharacterized protein</fullName>
    </submittedName>
</protein>
<dbReference type="EMBL" id="BLXT01005987">
    <property type="protein sequence ID" value="GFO28002.1"/>
    <property type="molecule type" value="Genomic_DNA"/>
</dbReference>
<sequence length="172" mass="20152">MDFTYKCNMTIMILDGEGQSRPVFHAFVARPSWKTVSVSWLNNMTPPIPVVLLLIKTWRRKLPLGQLSFHWYSCPFCHFLISQAVELFLKRRDSKALADIILNSFMNQVTTESEHEFLQLKRQISEITTQAVIDYFEDNWWVKRHLWATCCSINIVQLHTMTTNALKSSIQK</sequence>
<comment type="caution">
    <text evidence="1">The sequence shown here is derived from an EMBL/GenBank/DDBJ whole genome shotgun (WGS) entry which is preliminary data.</text>
</comment>
<accession>A0AAV4C917</accession>
<gene>
    <name evidence="1" type="ORF">PoB_005450700</name>
</gene>
<evidence type="ECO:0000313" key="1">
    <source>
        <dbReference type="EMBL" id="GFO28002.1"/>
    </source>
</evidence>